<dbReference type="PANTHER" id="PTHR43794">
    <property type="entry name" value="AMINOHYDROLASE SSNA-RELATED"/>
    <property type="match status" value="1"/>
</dbReference>
<dbReference type="PANTHER" id="PTHR43794:SF11">
    <property type="entry name" value="AMIDOHYDROLASE-RELATED DOMAIN-CONTAINING PROTEIN"/>
    <property type="match status" value="1"/>
</dbReference>
<dbReference type="Pfam" id="PF01979">
    <property type="entry name" value="Amidohydro_1"/>
    <property type="match status" value="1"/>
</dbReference>
<evidence type="ECO:0000259" key="2">
    <source>
        <dbReference type="Pfam" id="PF01979"/>
    </source>
</evidence>
<reference evidence="3 4" key="1">
    <citation type="submission" date="2020-04" db="EMBL/GenBank/DDBJ databases">
        <authorList>
            <consortium name="Desulfovibrio sp. FSS-1 genome sequencing consortium"/>
            <person name="Shimoshige H."/>
            <person name="Kobayashi H."/>
            <person name="Maekawa T."/>
        </authorList>
    </citation>
    <scope>NUCLEOTIDE SEQUENCE [LARGE SCALE GENOMIC DNA]</scope>
    <source>
        <strain evidence="3 4">SIID29052-01</strain>
    </source>
</reference>
<sequence>MSTAADPAPRRYALRARLVASPAPGRGFVGDGAVIVNGARVEACGPWRELRAQAPRDVRDLGDAPLLPATVNAHTHLELSHLGLPPFRARGFLEWVRWLIAQPLNDASDQDLDRACAALAASGTAAAADIATRRPLDTHRALVRAGLAHVVQFERFGCQEEPPLPPVPAPHLALAGHALGSTCPEFLQRAHAWDKARGRAFSLHLAEHEGETDLLAGGDGPYARFMRERVLPEGFEAPRTSPTARARDLGVLDASTLAVHCVHLSGEDIALLRASGATACLCPRSNAVIGVGRAPARALLDAGVPCCLGTDSLASSPDLDLYAELRALLEFTPLSAPEALALLAGNAARVLGFADLGTLAPGALAAFSRMPSDILEALGD</sequence>
<dbReference type="EMBL" id="BLTE01000016">
    <property type="protein sequence ID" value="GFK95338.1"/>
    <property type="molecule type" value="Genomic_DNA"/>
</dbReference>
<accession>A0A6V8LYM9</accession>
<evidence type="ECO:0000256" key="1">
    <source>
        <dbReference type="ARBA" id="ARBA00022801"/>
    </source>
</evidence>
<dbReference type="Gene3D" id="3.20.20.140">
    <property type="entry name" value="Metal-dependent hydrolases"/>
    <property type="match status" value="1"/>
</dbReference>
<organism evidence="3 4">
    <name type="scientific">Fundidesulfovibrio magnetotacticus</name>
    <dbReference type="NCBI Taxonomy" id="2730080"/>
    <lineage>
        <taxon>Bacteria</taxon>
        <taxon>Pseudomonadati</taxon>
        <taxon>Thermodesulfobacteriota</taxon>
        <taxon>Desulfovibrionia</taxon>
        <taxon>Desulfovibrionales</taxon>
        <taxon>Desulfovibrionaceae</taxon>
        <taxon>Fundidesulfovibrio</taxon>
    </lineage>
</organism>
<dbReference type="GO" id="GO:0016810">
    <property type="term" value="F:hydrolase activity, acting on carbon-nitrogen (but not peptide) bonds"/>
    <property type="evidence" value="ECO:0007669"/>
    <property type="project" value="InterPro"/>
</dbReference>
<feature type="domain" description="Amidohydrolase-related" evidence="2">
    <location>
        <begin position="66"/>
        <end position="367"/>
    </location>
</feature>
<evidence type="ECO:0000313" key="3">
    <source>
        <dbReference type="EMBL" id="GFK95338.1"/>
    </source>
</evidence>
<dbReference type="Proteomes" id="UP000494245">
    <property type="component" value="Unassembled WGS sequence"/>
</dbReference>
<keyword evidence="4" id="KW-1185">Reference proteome</keyword>
<dbReference type="InterPro" id="IPR006680">
    <property type="entry name" value="Amidohydro-rel"/>
</dbReference>
<reference evidence="3 4" key="2">
    <citation type="submission" date="2020-05" db="EMBL/GenBank/DDBJ databases">
        <title>Draft genome sequence of Desulfovibrio sp. strainFSS-1.</title>
        <authorList>
            <person name="Shimoshige H."/>
            <person name="Kobayashi H."/>
            <person name="Maekawa T."/>
        </authorList>
    </citation>
    <scope>NUCLEOTIDE SEQUENCE [LARGE SCALE GENOMIC DNA]</scope>
    <source>
        <strain evidence="3 4">SIID29052-01</strain>
    </source>
</reference>
<name>A0A6V8LYM9_9BACT</name>
<comment type="caution">
    <text evidence="3">The sequence shown here is derived from an EMBL/GenBank/DDBJ whole genome shotgun (WGS) entry which is preliminary data.</text>
</comment>
<dbReference type="SUPFAM" id="SSF51556">
    <property type="entry name" value="Metallo-dependent hydrolases"/>
    <property type="match status" value="1"/>
</dbReference>
<dbReference type="InterPro" id="IPR032466">
    <property type="entry name" value="Metal_Hydrolase"/>
</dbReference>
<dbReference type="RefSeq" id="WP_173086258.1">
    <property type="nucleotide sequence ID" value="NZ_BLTE01000016.1"/>
</dbReference>
<evidence type="ECO:0000313" key="4">
    <source>
        <dbReference type="Proteomes" id="UP000494245"/>
    </source>
</evidence>
<proteinExistence type="predicted"/>
<protein>
    <submittedName>
        <fullName evidence="3">Aminodeoxyfutalosine deaminase</fullName>
        <ecNumber evidence="3">3.5.4.40</ecNumber>
    </submittedName>
</protein>
<gene>
    <name evidence="3" type="ORF">NNJEOMEG_03199</name>
</gene>
<dbReference type="InterPro" id="IPR050287">
    <property type="entry name" value="MTA/SAH_deaminase"/>
</dbReference>
<keyword evidence="1 3" id="KW-0378">Hydrolase</keyword>
<dbReference type="SUPFAM" id="SSF51338">
    <property type="entry name" value="Composite domain of metallo-dependent hydrolases"/>
    <property type="match status" value="1"/>
</dbReference>
<dbReference type="AlphaFoldDB" id="A0A6V8LYM9"/>
<dbReference type="InterPro" id="IPR011059">
    <property type="entry name" value="Metal-dep_hydrolase_composite"/>
</dbReference>
<dbReference type="EC" id="3.5.4.40" evidence="3"/>